<feature type="coiled-coil region" evidence="2">
    <location>
        <begin position="77"/>
        <end position="131"/>
    </location>
</feature>
<proteinExistence type="predicted"/>
<dbReference type="PANTHER" id="PTHR32083">
    <property type="entry name" value="CILIA AND FLAGELLA-ASSOCIATED PROTEIN 58-RELATED"/>
    <property type="match status" value="1"/>
</dbReference>
<name>A0ABP1FFY8_9CHLO</name>
<dbReference type="InterPro" id="IPR049270">
    <property type="entry name" value="CFAP58_CC"/>
</dbReference>
<sequence length="875" mass="98955">MDEGIWTSASHYDEEDRFRQILEGLKADESTFTAALEYEKLYNALKQSHETGARLQQQHEEQVRAQTEGVARVSAALKLVEEDAAAAARLREELQKAWAALKTSQDKEASAQEAEQALRRENSHLQALVDAGSSLTTRDDSVVAALQKSFSELMQEREQQDKALIGARREAAQHLQRVRVGDDSVAKLEADARSMRNQVALAKAELDREARRREHTEKDLADIRARAEALAMEAKERKQEAFLAEQRMQRMDAIAKEQRLASERGQRENNQLAERHQKMLRELHEATAAASALKADNAEKAKQLQLKEDALKSARSEASKVHGQKEAALVRVKAVEKEKQDMAAQNEELRAALQGKDKELEGQRSIVQQHEKHETVVAHERDLLSKQHVKAEGAAQKQAEHVRDLEQAQKAQDAETAALRAEASRVFKQLQSLEREKDAMHEELHTSRKQGSDALAKVRSCHAAATEHAKAMTELDARLKHEDTKLAAERTQHNAVAKDLILAQEEVMEFKRRVRVAEFDAATGIDKAKKLTADLAHKEAERARIGREVESLKTRLKRLEGERKEREAGDKEREAELVRLKLVVAEAEKERVRWRRELERSVGDRDMLGTQLVRRNDELALLYEKLRLQEATIAQGRKAYGDQGDELQHLKLLYADLQREMEILKTRSESIQTLKTEVHHLGRQILQERSKVKVLSNELESPLNIHRWRSLEGNDPGAYELTMKCQALQRRLIQSIELGVEKEARITELEGLRDELKAILARQPGAESALLISELQAQLREKQKQLKALTGELNMEQAAAEDHKDSVLRLQQELHDMKHLWLEAKKQVRAVREASSKGAGEENRAPTGKAALASCVITEVTHLPVQGMALIPAVH</sequence>
<organism evidence="5 6">
    <name type="scientific">Coccomyxa viridis</name>
    <dbReference type="NCBI Taxonomy" id="1274662"/>
    <lineage>
        <taxon>Eukaryota</taxon>
        <taxon>Viridiplantae</taxon>
        <taxon>Chlorophyta</taxon>
        <taxon>core chlorophytes</taxon>
        <taxon>Trebouxiophyceae</taxon>
        <taxon>Trebouxiophyceae incertae sedis</taxon>
        <taxon>Coccomyxaceae</taxon>
        <taxon>Coccomyxa</taxon>
    </lineage>
</organism>
<dbReference type="Pfam" id="PF21771">
    <property type="entry name" value="CFAP58_CC"/>
    <property type="match status" value="1"/>
</dbReference>
<accession>A0ABP1FFY8</accession>
<feature type="domain" description="Cilia- and flagella-associated protein 58 central coiled coil" evidence="4">
    <location>
        <begin position="377"/>
        <end position="664"/>
    </location>
</feature>
<keyword evidence="1 2" id="KW-0175">Coiled coil</keyword>
<evidence type="ECO:0000256" key="3">
    <source>
        <dbReference type="SAM" id="MobiDB-lite"/>
    </source>
</evidence>
<feature type="coiled-coil region" evidence="2">
    <location>
        <begin position="185"/>
        <end position="240"/>
    </location>
</feature>
<evidence type="ECO:0000259" key="4">
    <source>
        <dbReference type="Pfam" id="PF21771"/>
    </source>
</evidence>
<dbReference type="PANTHER" id="PTHR32083:SF0">
    <property type="entry name" value="CILIA AND FLAGELLA-ASSOCIATED PROTEIN 58"/>
    <property type="match status" value="1"/>
</dbReference>
<feature type="compositionally biased region" description="Basic and acidic residues" evidence="3">
    <location>
        <begin position="398"/>
        <end position="407"/>
    </location>
</feature>
<feature type="coiled-coil region" evidence="2">
    <location>
        <begin position="772"/>
        <end position="813"/>
    </location>
</feature>
<comment type="caution">
    <text evidence="5">The sequence shown here is derived from an EMBL/GenBank/DDBJ whole genome shotgun (WGS) entry which is preliminary data.</text>
</comment>
<gene>
    <name evidence="5" type="primary">g541</name>
    <name evidence="5" type="ORF">VP750_LOCUS472</name>
</gene>
<evidence type="ECO:0000313" key="5">
    <source>
        <dbReference type="EMBL" id="CAL5218813.1"/>
    </source>
</evidence>
<feature type="coiled-coil region" evidence="2">
    <location>
        <begin position="647"/>
        <end position="674"/>
    </location>
</feature>
<reference evidence="5 6" key="1">
    <citation type="submission" date="2024-06" db="EMBL/GenBank/DDBJ databases">
        <authorList>
            <person name="Kraege A."/>
            <person name="Thomma B."/>
        </authorList>
    </citation>
    <scope>NUCLEOTIDE SEQUENCE [LARGE SCALE GENOMIC DNA]</scope>
</reference>
<evidence type="ECO:0000256" key="1">
    <source>
        <dbReference type="ARBA" id="ARBA00023054"/>
    </source>
</evidence>
<dbReference type="Proteomes" id="UP001497392">
    <property type="component" value="Unassembled WGS sequence"/>
</dbReference>
<dbReference type="EMBL" id="CAXHTA020000001">
    <property type="protein sequence ID" value="CAL5218813.1"/>
    <property type="molecule type" value="Genomic_DNA"/>
</dbReference>
<protein>
    <submittedName>
        <fullName evidence="5">G541 protein</fullName>
    </submittedName>
</protein>
<feature type="coiled-coil region" evidence="2">
    <location>
        <begin position="528"/>
        <end position="604"/>
    </location>
</feature>
<evidence type="ECO:0000256" key="2">
    <source>
        <dbReference type="SAM" id="Coils"/>
    </source>
</evidence>
<evidence type="ECO:0000313" key="6">
    <source>
        <dbReference type="Proteomes" id="UP001497392"/>
    </source>
</evidence>
<keyword evidence="6" id="KW-1185">Reference proteome</keyword>
<feature type="coiled-coil region" evidence="2">
    <location>
        <begin position="269"/>
        <end position="359"/>
    </location>
</feature>
<feature type="region of interest" description="Disordered" evidence="3">
    <location>
        <begin position="388"/>
        <end position="417"/>
    </location>
</feature>